<evidence type="ECO:0000256" key="1">
    <source>
        <dbReference type="ARBA" id="ARBA00023242"/>
    </source>
</evidence>
<dbReference type="SUPFAM" id="SSF57701">
    <property type="entry name" value="Zn2/Cys6 DNA-binding domain"/>
    <property type="match status" value="1"/>
</dbReference>
<dbReference type="AlphaFoldDB" id="A0A6A5ZP70"/>
<keyword evidence="1" id="KW-0539">Nucleus</keyword>
<dbReference type="GO" id="GO:0000981">
    <property type="term" value="F:DNA-binding transcription factor activity, RNA polymerase II-specific"/>
    <property type="evidence" value="ECO:0007669"/>
    <property type="project" value="InterPro"/>
</dbReference>
<gene>
    <name evidence="3" type="ORF">BDV96DRAFT_641911</name>
</gene>
<dbReference type="InterPro" id="IPR036864">
    <property type="entry name" value="Zn2-C6_fun-type_DNA-bd_sf"/>
</dbReference>
<dbReference type="GO" id="GO:0008270">
    <property type="term" value="F:zinc ion binding"/>
    <property type="evidence" value="ECO:0007669"/>
    <property type="project" value="InterPro"/>
</dbReference>
<evidence type="ECO:0000259" key="2">
    <source>
        <dbReference type="PROSITE" id="PS50048"/>
    </source>
</evidence>
<accession>A0A6A5ZP70</accession>
<dbReference type="InterPro" id="IPR053178">
    <property type="entry name" value="Osmoadaptation_assoc"/>
</dbReference>
<reference evidence="3" key="1">
    <citation type="journal article" date="2020" name="Stud. Mycol.">
        <title>101 Dothideomycetes genomes: a test case for predicting lifestyles and emergence of pathogens.</title>
        <authorList>
            <person name="Haridas S."/>
            <person name="Albert R."/>
            <person name="Binder M."/>
            <person name="Bloem J."/>
            <person name="Labutti K."/>
            <person name="Salamov A."/>
            <person name="Andreopoulos B."/>
            <person name="Baker S."/>
            <person name="Barry K."/>
            <person name="Bills G."/>
            <person name="Bluhm B."/>
            <person name="Cannon C."/>
            <person name="Castanera R."/>
            <person name="Culley D."/>
            <person name="Daum C."/>
            <person name="Ezra D."/>
            <person name="Gonzalez J."/>
            <person name="Henrissat B."/>
            <person name="Kuo A."/>
            <person name="Liang C."/>
            <person name="Lipzen A."/>
            <person name="Lutzoni F."/>
            <person name="Magnuson J."/>
            <person name="Mondo S."/>
            <person name="Nolan M."/>
            <person name="Ohm R."/>
            <person name="Pangilinan J."/>
            <person name="Park H.-J."/>
            <person name="Ramirez L."/>
            <person name="Alfaro M."/>
            <person name="Sun H."/>
            <person name="Tritt A."/>
            <person name="Yoshinaga Y."/>
            <person name="Zwiers L.-H."/>
            <person name="Turgeon B."/>
            <person name="Goodwin S."/>
            <person name="Spatafora J."/>
            <person name="Crous P."/>
            <person name="Grigoriev I."/>
        </authorList>
    </citation>
    <scope>NUCLEOTIDE SEQUENCE</scope>
    <source>
        <strain evidence="3">CBS 627.86</strain>
    </source>
</reference>
<dbReference type="CDD" id="cd00067">
    <property type="entry name" value="GAL4"/>
    <property type="match status" value="1"/>
</dbReference>
<dbReference type="PROSITE" id="PS50048">
    <property type="entry name" value="ZN2_CY6_FUNGAL_2"/>
    <property type="match status" value="1"/>
</dbReference>
<dbReference type="PANTHER" id="PTHR38111">
    <property type="entry name" value="ZN(2)-C6 FUNGAL-TYPE DOMAIN-CONTAINING PROTEIN-RELATED"/>
    <property type="match status" value="1"/>
</dbReference>
<dbReference type="InterPro" id="IPR001138">
    <property type="entry name" value="Zn2Cys6_DnaBD"/>
</dbReference>
<dbReference type="PROSITE" id="PS00463">
    <property type="entry name" value="ZN2_CY6_FUNGAL_1"/>
    <property type="match status" value="1"/>
</dbReference>
<evidence type="ECO:0000313" key="4">
    <source>
        <dbReference type="Proteomes" id="UP000799770"/>
    </source>
</evidence>
<protein>
    <recommendedName>
        <fullName evidence="2">Zn(2)-C6 fungal-type domain-containing protein</fullName>
    </recommendedName>
</protein>
<name>A0A6A5ZP70_9PLEO</name>
<evidence type="ECO:0000313" key="3">
    <source>
        <dbReference type="EMBL" id="KAF2120051.1"/>
    </source>
</evidence>
<keyword evidence="4" id="KW-1185">Reference proteome</keyword>
<organism evidence="3 4">
    <name type="scientific">Lophiotrema nucula</name>
    <dbReference type="NCBI Taxonomy" id="690887"/>
    <lineage>
        <taxon>Eukaryota</taxon>
        <taxon>Fungi</taxon>
        <taxon>Dikarya</taxon>
        <taxon>Ascomycota</taxon>
        <taxon>Pezizomycotina</taxon>
        <taxon>Dothideomycetes</taxon>
        <taxon>Pleosporomycetidae</taxon>
        <taxon>Pleosporales</taxon>
        <taxon>Lophiotremataceae</taxon>
        <taxon>Lophiotrema</taxon>
    </lineage>
</organism>
<proteinExistence type="predicted"/>
<dbReference type="EMBL" id="ML977314">
    <property type="protein sequence ID" value="KAF2120051.1"/>
    <property type="molecule type" value="Genomic_DNA"/>
</dbReference>
<dbReference type="PANTHER" id="PTHR38111:SF11">
    <property type="entry name" value="TRANSCRIPTION FACTOR DOMAIN-CONTAINING PROTEIN-RELATED"/>
    <property type="match status" value="1"/>
</dbReference>
<dbReference type="SMART" id="SM00066">
    <property type="entry name" value="GAL4"/>
    <property type="match status" value="1"/>
</dbReference>
<dbReference type="OrthoDB" id="4314040at2759"/>
<sequence length="485" mass="53567">MPGVPSSRGCKACRAQKKKCDQQKPSCSRCSRLKIDCIEGGQQRFKFVGQGPNQQSSTSPQLAPSSNSTAVIILPSLTSTSMSISNDFISTLGMNKLEFQLTTMGAHLFWQIPQRVGSNEAFDASVQAMTSARYSLKVRGSQINARAKYGRALSALRKCLQDPEKASTASTLCAIFLLSICQGWVARKDVKYGNHAEGLSHVLNAFADSYDWSNVSSITDFDLQLIFVCTMSVLCERISNPRVRLGPWLRKAMGPFGPRRRDPPFLPSLTIRSIDQLTKYLQDPAPHRLGIEIAYRDLSLDVASMRGRIAELDQEMPSDHFVEGKPLPAMIKAFGHHVQYGMLLPFAALINHLLRSFPPREGQPKTQDDDAAFYVNEICKLADSAQCFRPLGTEWVPSTLCVAWATTSDPNKQIQLEGMIRDYNKDIPDANSMPVAIWTKRWLKKQRATLSGNGSDEGVSVKTDADLEAAMGPASTNTITDQLLE</sequence>
<feature type="domain" description="Zn(2)-C6 fungal-type" evidence="2">
    <location>
        <begin position="9"/>
        <end position="39"/>
    </location>
</feature>
<dbReference type="Gene3D" id="4.10.240.10">
    <property type="entry name" value="Zn(2)-C6 fungal-type DNA-binding domain"/>
    <property type="match status" value="1"/>
</dbReference>
<dbReference type="Proteomes" id="UP000799770">
    <property type="component" value="Unassembled WGS sequence"/>
</dbReference>
<dbReference type="Pfam" id="PF00172">
    <property type="entry name" value="Zn_clus"/>
    <property type="match status" value="1"/>
</dbReference>